<organism evidence="1 2">
    <name type="scientific">Pseudomonas fluorescens</name>
    <dbReference type="NCBI Taxonomy" id="294"/>
    <lineage>
        <taxon>Bacteria</taxon>
        <taxon>Pseudomonadati</taxon>
        <taxon>Pseudomonadota</taxon>
        <taxon>Gammaproteobacteria</taxon>
        <taxon>Pseudomonadales</taxon>
        <taxon>Pseudomonadaceae</taxon>
        <taxon>Pseudomonas</taxon>
    </lineage>
</organism>
<dbReference type="Proteomes" id="UP000076083">
    <property type="component" value="Chromosome"/>
</dbReference>
<evidence type="ECO:0000313" key="2">
    <source>
        <dbReference type="Proteomes" id="UP000076083"/>
    </source>
</evidence>
<name>A0A159ZTS2_PSEFL</name>
<gene>
    <name evidence="1" type="ORF">TK06_07940</name>
</gene>
<protein>
    <submittedName>
        <fullName evidence="1">Uncharacterized protein</fullName>
    </submittedName>
</protein>
<reference evidence="1 2" key="2">
    <citation type="journal article" date="2018" name="Nature">
        <title>Mutant phenotypes for thousands of bacterial genes of unknown function.</title>
        <authorList>
            <person name="Price M.N."/>
            <person name="Wetmore K.M."/>
            <person name="Waters R.J."/>
            <person name="Callaghan M."/>
            <person name="Ray J."/>
            <person name="Liu H."/>
            <person name="Kuehl J.V."/>
            <person name="Melnyk R.A."/>
            <person name="Lamson J.S."/>
            <person name="Suh Y."/>
            <person name="Carlson H.K."/>
            <person name="Esquivel Z."/>
            <person name="Sadeeshkumar H."/>
            <person name="Chakraborty R."/>
            <person name="Zane G.M."/>
            <person name="Rubin B.E."/>
            <person name="Wall J.D."/>
            <person name="Visel A."/>
            <person name="Bristow J."/>
            <person name="Blow M.J."/>
            <person name="Arkin A.P."/>
            <person name="Deutschbauer A.M."/>
        </authorList>
    </citation>
    <scope>NUCLEOTIDE SEQUENCE [LARGE SCALE GENOMIC DNA]</scope>
    <source>
        <strain evidence="1 2">FW300-N2E2</strain>
    </source>
</reference>
<sequence length="61" mass="6381">MIALLRERAAETFAGPAPVGAVVIDGFTFSQRRLPGVRRLAGTVGVLRESAHTGLIPLPVA</sequence>
<accession>A0A159ZTS2</accession>
<reference evidence="2" key="1">
    <citation type="submission" date="2016-04" db="EMBL/GenBank/DDBJ databases">
        <authorList>
            <person name="Ray J."/>
            <person name="Price M."/>
            <person name="Deutschbauer A."/>
        </authorList>
    </citation>
    <scope>NUCLEOTIDE SEQUENCE [LARGE SCALE GENOMIC DNA]</scope>
    <source>
        <strain evidence="2">FW300-N2E2</strain>
    </source>
</reference>
<dbReference type="EMBL" id="CP015225">
    <property type="protein sequence ID" value="AMZ71036.1"/>
    <property type="molecule type" value="Genomic_DNA"/>
</dbReference>
<evidence type="ECO:0000313" key="1">
    <source>
        <dbReference type="EMBL" id="AMZ71036.1"/>
    </source>
</evidence>
<dbReference type="AlphaFoldDB" id="A0A159ZTS2"/>
<proteinExistence type="predicted"/>